<dbReference type="EMBL" id="BGPR01030382">
    <property type="protein sequence ID" value="GBO02868.1"/>
    <property type="molecule type" value="Genomic_DNA"/>
</dbReference>
<keyword evidence="2" id="KW-1185">Reference proteome</keyword>
<dbReference type="PANTHER" id="PTHR46114:SF1">
    <property type="entry name" value="ZAD DOMAIN-CONTAINING PROTEIN"/>
    <property type="match status" value="1"/>
</dbReference>
<evidence type="ECO:0000313" key="1">
    <source>
        <dbReference type="EMBL" id="GBO02868.1"/>
    </source>
</evidence>
<organism evidence="1 2">
    <name type="scientific">Araneus ventricosus</name>
    <name type="common">Orbweaver spider</name>
    <name type="synonym">Epeira ventricosa</name>
    <dbReference type="NCBI Taxonomy" id="182803"/>
    <lineage>
        <taxon>Eukaryota</taxon>
        <taxon>Metazoa</taxon>
        <taxon>Ecdysozoa</taxon>
        <taxon>Arthropoda</taxon>
        <taxon>Chelicerata</taxon>
        <taxon>Arachnida</taxon>
        <taxon>Araneae</taxon>
        <taxon>Araneomorphae</taxon>
        <taxon>Entelegynae</taxon>
        <taxon>Araneoidea</taxon>
        <taxon>Araneidae</taxon>
        <taxon>Araneus</taxon>
    </lineage>
</organism>
<reference evidence="1 2" key="1">
    <citation type="journal article" date="2019" name="Sci. Rep.">
        <title>Orb-weaving spider Araneus ventricosus genome elucidates the spidroin gene catalogue.</title>
        <authorList>
            <person name="Kono N."/>
            <person name="Nakamura H."/>
            <person name="Ohtoshi R."/>
            <person name="Moran D.A.P."/>
            <person name="Shinohara A."/>
            <person name="Yoshida Y."/>
            <person name="Fujiwara M."/>
            <person name="Mori M."/>
            <person name="Tomita M."/>
            <person name="Arakawa K."/>
        </authorList>
    </citation>
    <scope>NUCLEOTIDE SEQUENCE [LARGE SCALE GENOMIC DNA]</scope>
</reference>
<dbReference type="AlphaFoldDB" id="A0A4Y2TQR8"/>
<proteinExistence type="predicted"/>
<comment type="caution">
    <text evidence="1">The sequence shown here is derived from an EMBL/GenBank/DDBJ whole genome shotgun (WGS) entry which is preliminary data.</text>
</comment>
<evidence type="ECO:0000313" key="2">
    <source>
        <dbReference type="Proteomes" id="UP000499080"/>
    </source>
</evidence>
<protein>
    <submittedName>
        <fullName evidence="1">Uncharacterized protein</fullName>
    </submittedName>
</protein>
<gene>
    <name evidence="1" type="ORF">AVEN_169968_1</name>
</gene>
<accession>A0A4Y2TQR8</accession>
<name>A0A4Y2TQR8_ARAVE</name>
<dbReference type="PANTHER" id="PTHR46114">
    <property type="entry name" value="APPLE DOMAIN-CONTAINING PROTEIN"/>
    <property type="match status" value="1"/>
</dbReference>
<sequence>MVGTPSYKCNTKTKTEDCSCQDLSHLSVIIRIISSQLSTHVFMWGVVEDVHVTYDDVSFKHTVNETEEEAWDSFIDVVNKGFGNIKNLDDRNAPKGMLARFKKQNRKMSLKIHFLHSQAKSFLENLGVLCKKPEGRFPQDALEKVRRSQRRWDFTMMTEECLNAEYR</sequence>
<dbReference type="Proteomes" id="UP000499080">
    <property type="component" value="Unassembled WGS sequence"/>
</dbReference>